<comment type="caution">
    <text evidence="1">The sequence shown here is derived from an EMBL/GenBank/DDBJ whole genome shotgun (WGS) entry which is preliminary data.</text>
</comment>
<evidence type="ECO:0000313" key="1">
    <source>
        <dbReference type="EMBL" id="SAK53808.1"/>
    </source>
</evidence>
<keyword evidence="2" id="KW-1185">Reference proteome</keyword>
<organism evidence="1 2">
    <name type="scientific">Caballeronia ptereochthonis</name>
    <dbReference type="NCBI Taxonomy" id="1777144"/>
    <lineage>
        <taxon>Bacteria</taxon>
        <taxon>Pseudomonadati</taxon>
        <taxon>Pseudomonadota</taxon>
        <taxon>Betaproteobacteria</taxon>
        <taxon>Burkholderiales</taxon>
        <taxon>Burkholderiaceae</taxon>
        <taxon>Caballeronia</taxon>
    </lineage>
</organism>
<dbReference type="Proteomes" id="UP000054978">
    <property type="component" value="Unassembled WGS sequence"/>
</dbReference>
<dbReference type="AlphaFoldDB" id="A0A158A7M9"/>
<proteinExistence type="predicted"/>
<gene>
    <name evidence="1" type="ORF">AWB83_01441</name>
</gene>
<sequence length="68" mass="7486">MIADDTDAADEVIGPLVTGRKNVVAQCNPSDAWFSYPFRVPHWGNFAVNLAKGISRSEVTGRIERTTH</sequence>
<accession>A0A158A7M9</accession>
<dbReference type="EMBL" id="FCOB02000005">
    <property type="protein sequence ID" value="SAK53808.1"/>
    <property type="molecule type" value="Genomic_DNA"/>
</dbReference>
<reference evidence="1" key="1">
    <citation type="submission" date="2016-01" db="EMBL/GenBank/DDBJ databases">
        <authorList>
            <person name="Peeters C."/>
        </authorList>
    </citation>
    <scope>NUCLEOTIDE SEQUENCE [LARGE SCALE GENOMIC DNA]</scope>
    <source>
        <strain evidence="1">LMG 29326</strain>
    </source>
</reference>
<name>A0A158A7M9_9BURK</name>
<evidence type="ECO:0000313" key="2">
    <source>
        <dbReference type="Proteomes" id="UP000054978"/>
    </source>
</evidence>
<dbReference type="STRING" id="1777144.AWB83_01441"/>
<protein>
    <submittedName>
        <fullName evidence="1">Uncharacterized protein</fullName>
    </submittedName>
</protein>